<keyword evidence="5" id="KW-0472">Membrane</keyword>
<dbReference type="PANTHER" id="PTHR30069">
    <property type="entry name" value="TONB-DEPENDENT OUTER MEMBRANE RECEPTOR"/>
    <property type="match status" value="1"/>
</dbReference>
<dbReference type="PANTHER" id="PTHR30069:SF46">
    <property type="entry name" value="OAR PROTEIN"/>
    <property type="match status" value="1"/>
</dbReference>
<feature type="domain" description="TonB-dependent receptor plug" evidence="8">
    <location>
        <begin position="130"/>
        <end position="235"/>
    </location>
</feature>
<evidence type="ECO:0000259" key="8">
    <source>
        <dbReference type="Pfam" id="PF07715"/>
    </source>
</evidence>
<reference evidence="10" key="1">
    <citation type="submission" date="2022-07" db="EMBL/GenBank/DDBJ databases">
        <title>Sphingomonas sp. nov., a novel bacterium isolated from the north slope of the Mount Everest.</title>
        <authorList>
            <person name="Cui X."/>
            <person name="Liu Y."/>
        </authorList>
    </citation>
    <scope>NUCLEOTIDE SEQUENCE</scope>
    <source>
        <strain evidence="10">S5-59</strain>
    </source>
</reference>
<keyword evidence="4" id="KW-0812">Transmembrane</keyword>
<evidence type="ECO:0000256" key="2">
    <source>
        <dbReference type="ARBA" id="ARBA00022448"/>
    </source>
</evidence>
<keyword evidence="6" id="KW-0998">Cell outer membrane</keyword>
<evidence type="ECO:0000256" key="7">
    <source>
        <dbReference type="SAM" id="SignalP"/>
    </source>
</evidence>
<comment type="subcellular location">
    <subcellularLocation>
        <location evidence="1">Cell outer membrane</location>
        <topology evidence="1">Multi-pass membrane protein</topology>
    </subcellularLocation>
</comment>
<dbReference type="InterPro" id="IPR037066">
    <property type="entry name" value="Plug_dom_sf"/>
</dbReference>
<organism evidence="10 11">
    <name type="scientific">Sphingomonas qomolangmaensis</name>
    <dbReference type="NCBI Taxonomy" id="2918765"/>
    <lineage>
        <taxon>Bacteria</taxon>
        <taxon>Pseudomonadati</taxon>
        <taxon>Pseudomonadota</taxon>
        <taxon>Alphaproteobacteria</taxon>
        <taxon>Sphingomonadales</taxon>
        <taxon>Sphingomonadaceae</taxon>
        <taxon>Sphingomonas</taxon>
    </lineage>
</organism>
<keyword evidence="11" id="KW-1185">Reference proteome</keyword>
<dbReference type="Pfam" id="PF25183">
    <property type="entry name" value="OMP_b-brl_4"/>
    <property type="match status" value="2"/>
</dbReference>
<dbReference type="Gene3D" id="2.60.40.1120">
    <property type="entry name" value="Carboxypeptidase-like, regulatory domain"/>
    <property type="match status" value="1"/>
</dbReference>
<evidence type="ECO:0000256" key="5">
    <source>
        <dbReference type="ARBA" id="ARBA00023136"/>
    </source>
</evidence>
<dbReference type="SUPFAM" id="SSF49478">
    <property type="entry name" value="Cna protein B-type domain"/>
    <property type="match status" value="1"/>
</dbReference>
<evidence type="ECO:0000313" key="10">
    <source>
        <dbReference type="EMBL" id="UUL81742.1"/>
    </source>
</evidence>
<dbReference type="Gene3D" id="2.40.170.20">
    <property type="entry name" value="TonB-dependent receptor, beta-barrel domain"/>
    <property type="match status" value="1"/>
</dbReference>
<evidence type="ECO:0000259" key="9">
    <source>
        <dbReference type="Pfam" id="PF25183"/>
    </source>
</evidence>
<dbReference type="EMBL" id="CP101740">
    <property type="protein sequence ID" value="UUL81742.1"/>
    <property type="molecule type" value="Genomic_DNA"/>
</dbReference>
<dbReference type="InterPro" id="IPR036942">
    <property type="entry name" value="Beta-barrel_TonB_sf"/>
</dbReference>
<dbReference type="Pfam" id="PF07715">
    <property type="entry name" value="Plug"/>
    <property type="match status" value="1"/>
</dbReference>
<dbReference type="Pfam" id="PF13620">
    <property type="entry name" value="CarboxypepD_reg"/>
    <property type="match status" value="1"/>
</dbReference>
<name>A0ABY5L5I7_9SPHN</name>
<evidence type="ECO:0000256" key="6">
    <source>
        <dbReference type="ARBA" id="ARBA00023237"/>
    </source>
</evidence>
<feature type="chain" id="PRO_5046014924" evidence="7">
    <location>
        <begin position="23"/>
        <end position="1114"/>
    </location>
</feature>
<keyword evidence="2" id="KW-0813">Transport</keyword>
<protein>
    <submittedName>
        <fullName evidence="10">TonB-dependent receptor</fullName>
    </submittedName>
</protein>
<evidence type="ECO:0000256" key="1">
    <source>
        <dbReference type="ARBA" id="ARBA00004571"/>
    </source>
</evidence>
<evidence type="ECO:0000256" key="4">
    <source>
        <dbReference type="ARBA" id="ARBA00022692"/>
    </source>
</evidence>
<proteinExistence type="predicted"/>
<evidence type="ECO:0000313" key="11">
    <source>
        <dbReference type="Proteomes" id="UP001058533"/>
    </source>
</evidence>
<keyword evidence="10" id="KW-0675">Receptor</keyword>
<dbReference type="InterPro" id="IPR039426">
    <property type="entry name" value="TonB-dep_rcpt-like"/>
</dbReference>
<feature type="domain" description="TonB-dependent transporter Oar-like beta-barrel" evidence="9">
    <location>
        <begin position="243"/>
        <end position="334"/>
    </location>
</feature>
<feature type="signal peptide" evidence="7">
    <location>
        <begin position="1"/>
        <end position="22"/>
    </location>
</feature>
<dbReference type="InterPro" id="IPR012910">
    <property type="entry name" value="Plug_dom"/>
</dbReference>
<keyword evidence="3" id="KW-1134">Transmembrane beta strand</keyword>
<dbReference type="Proteomes" id="UP001058533">
    <property type="component" value="Chromosome"/>
</dbReference>
<keyword evidence="7" id="KW-0732">Signal</keyword>
<dbReference type="Gene3D" id="2.170.130.10">
    <property type="entry name" value="TonB-dependent receptor, plug domain"/>
    <property type="match status" value="1"/>
</dbReference>
<accession>A0ABY5L5I7</accession>
<evidence type="ECO:0000256" key="3">
    <source>
        <dbReference type="ARBA" id="ARBA00022452"/>
    </source>
</evidence>
<feature type="domain" description="TonB-dependent transporter Oar-like beta-barrel" evidence="9">
    <location>
        <begin position="344"/>
        <end position="1033"/>
    </location>
</feature>
<dbReference type="SUPFAM" id="SSF56935">
    <property type="entry name" value="Porins"/>
    <property type="match status" value="1"/>
</dbReference>
<sequence>MRNHLLIGAAIAALVIPAAASAQETTSSIRGTVTQDGAPVAGAEVVITNATNGARATATTGSDGAFNAGALQPGGPYTVEVTSPIGNSTVTDIFTIVGQPYEVPIEIAADQSGDIVVTASSIAGAGVTSDGPQTVLTREDISRVASVNRDIRDLMRRDPFARMEDTAGGGRAISFAGVNPRFNRFSIDGVVVSDNFGLNPDANPTRRGPVPIDSIGQFSVSVAPYDIRQGNFLGGAVDAILLAGTNEFHGTGFYSQNTDGLSGERIGDNTDINLRFKSETYGATLSGPIIKDKLFFMVSGERTEQGNPLTLFSQIPGSAATQVTAVQQIAQSTYNYDAGDILEVSNEVDEKIVGKLTWNITDGQRLTLSYINAYDSNQVQGNVSTNGASPGFGLASNSYGGTELLRAGILQLNSQWTEAFSTEARFLYKSYERGRPIGGESLAQLRVCTDPTNNFGGQSNDTPVTCGTGNPILAIGAENSSQSNEFYTDTYGGSVQARLTQGGHDLRILAEMNEVRVFNLFLQNTQGNYYFDSLADFQARNASSVTYQNTGTGNADLAAADFKYRQYTFGIQDDIAITDRLNLSAGMRYDLFDADTPVPFNPGFTTRYGFPNTKTIRGLGLFQPRIGFDWEPIDDVKLRGGVGIFGGGTPDVYLSNSYSNAGAGIGGVSINSITVQRCVINATNCTSGYQLNGGNLPAATGEAVLSGVTGASIPAALQGQITNTGPNSLANINALDPGFDVPNVWKATLSADWTPRNFLGGGWRFGADYYHSTTNASVFFTDIRSRPIGKLPDGRTRFDAVVGTNTNTDILLTNSTKGRSHIGVVRVDKQFDFGLNLNFAYSLQDVRDQAPATSSTAGSNYGNGAFLDGSGAAYGTANDQVKWSFKYGAGFDHAFFGDYRTVIQLFGETQAGRPYSFTMEDAGASQRSAVFGVTGRDDRFLLYVPTGADDPLVSYGASGTGAAAQTAAQTQQSLEDLIASTKLGNFRGQIAPRNIARSRAYTRLDLHLEQEIPTFVGKSRVSVFADIENLPNLLNRDWGGFRQAVFPYVEDAVRVQCLSVPVASGTTPTAAQINSIPSQPCAQYRYTSYVAANDSVLETRRSLYLIRLGARFSF</sequence>
<dbReference type="InterPro" id="IPR057601">
    <property type="entry name" value="Oar-like_b-barrel"/>
</dbReference>
<gene>
    <name evidence="10" type="ORF">NMP03_11095</name>
</gene>